<name>A0A2P2KJQ3_RHIMU</name>
<evidence type="ECO:0000313" key="1">
    <source>
        <dbReference type="EMBL" id="MBX05964.1"/>
    </source>
</evidence>
<proteinExistence type="predicted"/>
<sequence length="20" mass="2321">MHLLCDCPRSCLQRHNSPPL</sequence>
<reference evidence="1" key="1">
    <citation type="submission" date="2018-02" db="EMBL/GenBank/DDBJ databases">
        <title>Rhizophora mucronata_Transcriptome.</title>
        <authorList>
            <person name="Meera S.P."/>
            <person name="Sreeshan A."/>
            <person name="Augustine A."/>
        </authorList>
    </citation>
    <scope>NUCLEOTIDE SEQUENCE</scope>
    <source>
        <tissue evidence="1">Leaf</tissue>
    </source>
</reference>
<protein>
    <submittedName>
        <fullName evidence="1">Uncharacterized protein</fullName>
    </submittedName>
</protein>
<organism evidence="1">
    <name type="scientific">Rhizophora mucronata</name>
    <name type="common">Asiatic mangrove</name>
    <dbReference type="NCBI Taxonomy" id="61149"/>
    <lineage>
        <taxon>Eukaryota</taxon>
        <taxon>Viridiplantae</taxon>
        <taxon>Streptophyta</taxon>
        <taxon>Embryophyta</taxon>
        <taxon>Tracheophyta</taxon>
        <taxon>Spermatophyta</taxon>
        <taxon>Magnoliopsida</taxon>
        <taxon>eudicotyledons</taxon>
        <taxon>Gunneridae</taxon>
        <taxon>Pentapetalae</taxon>
        <taxon>rosids</taxon>
        <taxon>fabids</taxon>
        <taxon>Malpighiales</taxon>
        <taxon>Rhizophoraceae</taxon>
        <taxon>Rhizophora</taxon>
    </lineage>
</organism>
<accession>A0A2P2KJQ3</accession>
<dbReference type="AlphaFoldDB" id="A0A2P2KJQ3"/>
<dbReference type="EMBL" id="GGEC01025480">
    <property type="protein sequence ID" value="MBX05964.1"/>
    <property type="molecule type" value="Transcribed_RNA"/>
</dbReference>